<accession>A0A8J2ZZB1</accession>
<evidence type="ECO:0000256" key="6">
    <source>
        <dbReference type="ARBA" id="ARBA00023277"/>
    </source>
</evidence>
<feature type="binding site" evidence="10">
    <location>
        <position position="118"/>
    </location>
    <ligand>
        <name>substrate</name>
    </ligand>
</feature>
<dbReference type="SUPFAM" id="SSF51445">
    <property type="entry name" value="(Trans)glycosidases"/>
    <property type="match status" value="1"/>
</dbReference>
<evidence type="ECO:0000256" key="7">
    <source>
        <dbReference type="ARBA" id="ARBA00023295"/>
    </source>
</evidence>
<dbReference type="RefSeq" id="WP_188499152.1">
    <property type="nucleotide sequence ID" value="NZ_BMFV01000048.1"/>
</dbReference>
<evidence type="ECO:0000256" key="1">
    <source>
        <dbReference type="ARBA" id="ARBA00000448"/>
    </source>
</evidence>
<keyword evidence="5" id="KW-0136">Cellulose degradation</keyword>
<keyword evidence="14" id="KW-1185">Reference proteome</keyword>
<dbReference type="PANTHER" id="PTHR10353:SF36">
    <property type="entry name" value="LP05116P"/>
    <property type="match status" value="1"/>
</dbReference>
<comment type="similarity">
    <text evidence="2 12">Belongs to the glycosyl hydrolase 1 family.</text>
</comment>
<evidence type="ECO:0000313" key="14">
    <source>
        <dbReference type="Proteomes" id="UP000656813"/>
    </source>
</evidence>
<sequence length="450" mass="52290">MLKFPKNFLWGAATASYQIEGGFNEDGRGESIWDRFCQMPGHVFAGHDGKVACDHFHRYEEDIKIMSELGLKSYRFSIAWSRLFPKEGHYNEKGLAFYRRLVTLLHSYDIEPVATIYHWDLPQWIQDRGGWANRETVDHFVEYAETLFRELGQDVNKWITHNEPWCAAFLGHGLGIHAPGHRDWHEALRVGHHLLLSHGRVVQAYRNYSQEGQIGITLNLAPTYPGTDKPEDVAAAHRSDGFINRIFLDPVFKGIYPQDMIDLFTKRFGTIDFIQDHDLQVISQPIDFLGINYYQPNVVIHSEDDQLFNVEQVPDEGKKTAMDWSIHPEALYDLLKRIQKDYSNIPLYVTENGAAFDDQVVNGEIHDEDRIEFLDGHFRAAHQFIQEGGNLQGYFVWSFLDNFEWAFGYSKRFGIVYVDYESQERLLKDSAKWYKEVIHQNAVLSNHVKN</sequence>
<keyword evidence="7 12" id="KW-0326">Glycosidase</keyword>
<evidence type="ECO:0000256" key="9">
    <source>
        <dbReference type="PIRSR" id="PIRSR617736-1"/>
    </source>
</evidence>
<comment type="catalytic activity">
    <reaction evidence="1 12">
        <text>Hydrolysis of terminal, non-reducing beta-D-glucosyl residues with release of beta-D-glucose.</text>
        <dbReference type="EC" id="3.2.1.21"/>
    </reaction>
</comment>
<reference evidence="13" key="1">
    <citation type="journal article" date="2014" name="Int. J. Syst. Evol. Microbiol.">
        <title>Complete genome sequence of Corynebacterium casei LMG S-19264T (=DSM 44701T), isolated from a smear-ripened cheese.</title>
        <authorList>
            <consortium name="US DOE Joint Genome Institute (JGI-PGF)"/>
            <person name="Walter F."/>
            <person name="Albersmeier A."/>
            <person name="Kalinowski J."/>
            <person name="Ruckert C."/>
        </authorList>
    </citation>
    <scope>NUCLEOTIDE SEQUENCE</scope>
    <source>
        <strain evidence="13">CGMCC 1.12777</strain>
    </source>
</reference>
<evidence type="ECO:0000256" key="11">
    <source>
        <dbReference type="PROSITE-ProRule" id="PRU10055"/>
    </source>
</evidence>
<feature type="binding site" evidence="10">
    <location>
        <position position="162"/>
    </location>
    <ligand>
        <name>substrate</name>
    </ligand>
</feature>
<feature type="binding site" evidence="10">
    <location>
        <begin position="404"/>
        <end position="405"/>
    </location>
    <ligand>
        <name>substrate</name>
    </ligand>
</feature>
<comment type="caution">
    <text evidence="13">The sequence shown here is derived from an EMBL/GenBank/DDBJ whole genome shotgun (WGS) entry which is preliminary data.</text>
</comment>
<dbReference type="AlphaFoldDB" id="A0A8J2ZZB1"/>
<protein>
    <recommendedName>
        <fullName evidence="3 12">Beta-glucosidase</fullName>
        <ecNumber evidence="3 12">3.2.1.21</ecNumber>
    </recommendedName>
</protein>
<dbReference type="Pfam" id="PF00232">
    <property type="entry name" value="Glyco_hydro_1"/>
    <property type="match status" value="1"/>
</dbReference>
<dbReference type="PROSITE" id="PS00572">
    <property type="entry name" value="GLYCOSYL_HYDROL_F1_1"/>
    <property type="match status" value="1"/>
</dbReference>
<dbReference type="InterPro" id="IPR018120">
    <property type="entry name" value="Glyco_hydro_1_AS"/>
</dbReference>
<feature type="binding site" evidence="10">
    <location>
        <position position="294"/>
    </location>
    <ligand>
        <name>substrate</name>
    </ligand>
</feature>
<dbReference type="PANTHER" id="PTHR10353">
    <property type="entry name" value="GLYCOSYL HYDROLASE"/>
    <property type="match status" value="1"/>
</dbReference>
<feature type="binding site" evidence="10">
    <location>
        <position position="397"/>
    </location>
    <ligand>
        <name>substrate</name>
    </ligand>
</feature>
<dbReference type="NCBIfam" id="TIGR03356">
    <property type="entry name" value="BGL"/>
    <property type="match status" value="1"/>
</dbReference>
<keyword evidence="4 12" id="KW-0378">Hydrolase</keyword>
<dbReference type="EMBL" id="BMFV01000048">
    <property type="protein sequence ID" value="GGH88208.1"/>
    <property type="molecule type" value="Genomic_DNA"/>
</dbReference>
<feature type="active site" description="Proton donor" evidence="9">
    <location>
        <position position="163"/>
    </location>
</feature>
<name>A0A8J2ZZB1_9BACL</name>
<dbReference type="EC" id="3.2.1.21" evidence="3 12"/>
<dbReference type="Gene3D" id="3.20.20.80">
    <property type="entry name" value="Glycosidases"/>
    <property type="match status" value="1"/>
</dbReference>
<keyword evidence="6" id="KW-0119">Carbohydrate metabolism</keyword>
<evidence type="ECO:0000256" key="3">
    <source>
        <dbReference type="ARBA" id="ARBA00012744"/>
    </source>
</evidence>
<evidence type="ECO:0000313" key="13">
    <source>
        <dbReference type="EMBL" id="GGH88208.1"/>
    </source>
</evidence>
<evidence type="ECO:0000256" key="10">
    <source>
        <dbReference type="PIRSR" id="PIRSR617736-2"/>
    </source>
</evidence>
<gene>
    <name evidence="13" type="ORF">GCM10007096_40020</name>
</gene>
<dbReference type="InterPro" id="IPR001360">
    <property type="entry name" value="Glyco_hydro_1"/>
</dbReference>
<reference evidence="13" key="2">
    <citation type="submission" date="2020-09" db="EMBL/GenBank/DDBJ databases">
        <authorList>
            <person name="Sun Q."/>
            <person name="Zhou Y."/>
        </authorList>
    </citation>
    <scope>NUCLEOTIDE SEQUENCE</scope>
    <source>
        <strain evidence="13">CGMCC 1.12777</strain>
    </source>
</reference>
<dbReference type="GO" id="GO:0008422">
    <property type="term" value="F:beta-glucosidase activity"/>
    <property type="evidence" value="ECO:0007669"/>
    <property type="project" value="UniProtKB-EC"/>
</dbReference>
<feature type="binding site" evidence="10">
    <location>
        <position position="18"/>
    </location>
    <ligand>
        <name>substrate</name>
    </ligand>
</feature>
<proteinExistence type="inferred from homology"/>
<evidence type="ECO:0000256" key="4">
    <source>
        <dbReference type="ARBA" id="ARBA00022801"/>
    </source>
</evidence>
<evidence type="ECO:0000256" key="5">
    <source>
        <dbReference type="ARBA" id="ARBA00023001"/>
    </source>
</evidence>
<dbReference type="Proteomes" id="UP000656813">
    <property type="component" value="Unassembled WGS sequence"/>
</dbReference>
<dbReference type="PROSITE" id="PS00653">
    <property type="entry name" value="GLYCOSYL_HYDROL_F1_2"/>
    <property type="match status" value="1"/>
</dbReference>
<evidence type="ECO:0000256" key="12">
    <source>
        <dbReference type="RuleBase" id="RU361175"/>
    </source>
</evidence>
<keyword evidence="8" id="KW-0624">Polysaccharide degradation</keyword>
<dbReference type="InterPro" id="IPR033132">
    <property type="entry name" value="GH_1_N_CS"/>
</dbReference>
<feature type="active site" description="Nucleophile" evidence="9 11">
    <location>
        <position position="351"/>
    </location>
</feature>
<dbReference type="GO" id="GO:0030245">
    <property type="term" value="P:cellulose catabolic process"/>
    <property type="evidence" value="ECO:0007669"/>
    <property type="project" value="UniProtKB-KW"/>
</dbReference>
<dbReference type="InterPro" id="IPR017853">
    <property type="entry name" value="GH"/>
</dbReference>
<evidence type="ECO:0000256" key="2">
    <source>
        <dbReference type="ARBA" id="ARBA00010838"/>
    </source>
</evidence>
<dbReference type="PRINTS" id="PR00131">
    <property type="entry name" value="GLHYDRLASE1"/>
</dbReference>
<dbReference type="GO" id="GO:0005829">
    <property type="term" value="C:cytosol"/>
    <property type="evidence" value="ECO:0007669"/>
    <property type="project" value="TreeGrafter"/>
</dbReference>
<dbReference type="InterPro" id="IPR017736">
    <property type="entry name" value="Glyco_hydro_1_beta-glucosidase"/>
</dbReference>
<evidence type="ECO:0000256" key="8">
    <source>
        <dbReference type="ARBA" id="ARBA00023326"/>
    </source>
</evidence>
<organism evidence="13 14">
    <name type="scientific">Pullulanibacillus pueri</name>
    <dbReference type="NCBI Taxonomy" id="1437324"/>
    <lineage>
        <taxon>Bacteria</taxon>
        <taxon>Bacillati</taxon>
        <taxon>Bacillota</taxon>
        <taxon>Bacilli</taxon>
        <taxon>Bacillales</taxon>
        <taxon>Sporolactobacillaceae</taxon>
        <taxon>Pullulanibacillus</taxon>
    </lineage>
</organism>
<dbReference type="FunFam" id="3.20.20.80:FF:000004">
    <property type="entry name" value="Beta-glucosidase 6-phospho-beta-glucosidase"/>
    <property type="match status" value="1"/>
</dbReference>